<evidence type="ECO:0000256" key="6">
    <source>
        <dbReference type="ARBA" id="ARBA00022723"/>
    </source>
</evidence>
<dbReference type="SUPFAM" id="SSF63411">
    <property type="entry name" value="LuxS/MPP-like metallohydrolase"/>
    <property type="match status" value="4"/>
</dbReference>
<keyword evidence="9" id="KW-0482">Metalloprotease</keyword>
<feature type="domain" description="Peptidase M16 C-terminal" evidence="15">
    <location>
        <begin position="210"/>
        <end position="390"/>
    </location>
</feature>
<evidence type="ECO:0000256" key="1">
    <source>
        <dbReference type="ARBA" id="ARBA00002184"/>
    </source>
</evidence>
<evidence type="ECO:0000259" key="17">
    <source>
        <dbReference type="Pfam" id="PF22456"/>
    </source>
</evidence>
<keyword evidence="13" id="KW-0732">Signal</keyword>
<feature type="domain" description="Peptidase M16 N-terminal" evidence="14">
    <location>
        <begin position="49"/>
        <end position="193"/>
    </location>
</feature>
<evidence type="ECO:0000256" key="3">
    <source>
        <dbReference type="ARBA" id="ARBA00012449"/>
    </source>
</evidence>
<dbReference type="EMBL" id="JARWAO010000005">
    <property type="protein sequence ID" value="MDR5896596.1"/>
    <property type="molecule type" value="Genomic_DNA"/>
</dbReference>
<dbReference type="InterPro" id="IPR054734">
    <property type="entry name" value="PqqF-like_C_4"/>
</dbReference>
<evidence type="ECO:0000313" key="18">
    <source>
        <dbReference type="EMBL" id="MDR5896596.1"/>
    </source>
</evidence>
<dbReference type="InterPro" id="IPR011765">
    <property type="entry name" value="Pept_M16_N"/>
</dbReference>
<reference evidence="18 19" key="1">
    <citation type="submission" date="2023-04" db="EMBL/GenBank/DDBJ databases">
        <title>A long-awaited taxogenomic arrangement of the family Halomonadaceae.</title>
        <authorList>
            <person name="De La Haba R."/>
            <person name="Chuvochina M."/>
            <person name="Wittouck S."/>
            <person name="Arahal D.R."/>
            <person name="Sanchez-Porro C."/>
            <person name="Hugenholtz P."/>
            <person name="Ventosa A."/>
        </authorList>
    </citation>
    <scope>NUCLEOTIDE SEQUENCE [LARGE SCALE GENOMIC DNA]</scope>
    <source>
        <strain evidence="18 19">DSM 22428</strain>
    </source>
</reference>
<keyword evidence="6" id="KW-0479">Metal-binding</keyword>
<dbReference type="Pfam" id="PF05193">
    <property type="entry name" value="Peptidase_M16_C"/>
    <property type="match status" value="1"/>
</dbReference>
<feature type="signal peptide" evidence="13">
    <location>
        <begin position="1"/>
        <end position="25"/>
    </location>
</feature>
<feature type="domain" description="Peptidase M16 middle/third" evidence="16">
    <location>
        <begin position="396"/>
        <end position="664"/>
    </location>
</feature>
<accession>A0ABU1GX18</accession>
<name>A0ABU1GX18_9GAMM</name>
<dbReference type="EC" id="3.4.24.55" evidence="3"/>
<evidence type="ECO:0000256" key="2">
    <source>
        <dbReference type="ARBA" id="ARBA00007261"/>
    </source>
</evidence>
<evidence type="ECO:0000259" key="16">
    <source>
        <dbReference type="Pfam" id="PF16187"/>
    </source>
</evidence>
<dbReference type="Proteomes" id="UP001269375">
    <property type="component" value="Unassembled WGS sequence"/>
</dbReference>
<evidence type="ECO:0000256" key="13">
    <source>
        <dbReference type="SAM" id="SignalP"/>
    </source>
</evidence>
<feature type="chain" id="PRO_5047179005" description="Protease 3" evidence="13">
    <location>
        <begin position="26"/>
        <end position="955"/>
    </location>
</feature>
<dbReference type="RefSeq" id="WP_251594339.1">
    <property type="nucleotide sequence ID" value="NZ_JAMLJI010000003.1"/>
</dbReference>
<protein>
    <recommendedName>
        <fullName evidence="4">Protease 3</fullName>
        <ecNumber evidence="3">3.4.24.55</ecNumber>
    </recommendedName>
    <alternativeName>
        <fullName evidence="12">Pitrilysin</fullName>
    </alternativeName>
    <alternativeName>
        <fullName evidence="11">Protease III</fullName>
    </alternativeName>
    <alternativeName>
        <fullName evidence="10">Protease pi</fullName>
    </alternativeName>
</protein>
<dbReference type="Pfam" id="PF22456">
    <property type="entry name" value="PqqF-like_C_4"/>
    <property type="match status" value="1"/>
</dbReference>
<organism evidence="18 19">
    <name type="scientific">Larsenimonas suaedae</name>
    <dbReference type="NCBI Taxonomy" id="1851019"/>
    <lineage>
        <taxon>Bacteria</taxon>
        <taxon>Pseudomonadati</taxon>
        <taxon>Pseudomonadota</taxon>
        <taxon>Gammaproteobacteria</taxon>
        <taxon>Oceanospirillales</taxon>
        <taxon>Halomonadaceae</taxon>
        <taxon>Larsenimonas</taxon>
    </lineage>
</organism>
<evidence type="ECO:0000256" key="9">
    <source>
        <dbReference type="ARBA" id="ARBA00023049"/>
    </source>
</evidence>
<comment type="similarity">
    <text evidence="2">Belongs to the peptidase M16 family.</text>
</comment>
<dbReference type="InterPro" id="IPR007863">
    <property type="entry name" value="Peptidase_M16_C"/>
</dbReference>
<comment type="caution">
    <text evidence="18">The sequence shown here is derived from an EMBL/GenBank/DDBJ whole genome shotgun (WGS) entry which is preliminary data.</text>
</comment>
<gene>
    <name evidence="18" type="ORF">QC825_10965</name>
</gene>
<evidence type="ECO:0000256" key="7">
    <source>
        <dbReference type="ARBA" id="ARBA00022801"/>
    </source>
</evidence>
<evidence type="ECO:0000259" key="14">
    <source>
        <dbReference type="Pfam" id="PF00675"/>
    </source>
</evidence>
<feature type="domain" description="Coenzyme PQQ synthesis protein F-like C-terminal lobe" evidence="17">
    <location>
        <begin position="768"/>
        <end position="863"/>
    </location>
</feature>
<evidence type="ECO:0000256" key="10">
    <source>
        <dbReference type="ARBA" id="ARBA00029597"/>
    </source>
</evidence>
<dbReference type="PANTHER" id="PTHR43690">
    <property type="entry name" value="NARDILYSIN"/>
    <property type="match status" value="1"/>
</dbReference>
<dbReference type="InterPro" id="IPR011249">
    <property type="entry name" value="Metalloenz_LuxS/M16"/>
</dbReference>
<dbReference type="InterPro" id="IPR032632">
    <property type="entry name" value="Peptidase_M16_M"/>
</dbReference>
<dbReference type="PANTHER" id="PTHR43690:SF18">
    <property type="entry name" value="INSULIN-DEGRADING ENZYME-RELATED"/>
    <property type="match status" value="1"/>
</dbReference>
<comment type="function">
    <text evidence="1">Endopeptidase that degrades small peptides of less than 7 kDa, such as glucagon and insulin.</text>
</comment>
<dbReference type="Pfam" id="PF16187">
    <property type="entry name" value="Peptidase_M16_M"/>
    <property type="match status" value="1"/>
</dbReference>
<evidence type="ECO:0000313" key="19">
    <source>
        <dbReference type="Proteomes" id="UP001269375"/>
    </source>
</evidence>
<dbReference type="Pfam" id="PF00675">
    <property type="entry name" value="Peptidase_M16"/>
    <property type="match status" value="1"/>
</dbReference>
<dbReference type="InterPro" id="IPR050626">
    <property type="entry name" value="Peptidase_M16"/>
</dbReference>
<sequence length="955" mass="105596">MTQPRSIRIAALLSLWLGCTAAAHADAIHKSPNDPRKYHAFTLDNGVHVITVHDPNAERAAVAMNVDVGSKEDPNARPGLAHFTEHMLFLGTKTHPAPEGFDTFISQHGGDNNAYTSLTDTNYHATIEPDALEPLLARFGEFFAAPRLDADHVDRERHAVNAEYQMRRHDDNARLRDVLSQRMNQDHPASRFTIGSLDTLSGPPSELRRAVERFFTRYYRGDNMTLAISGPQPSHRLEQWARRYFSAVRKASPQHRDDTSAPLPPLMAENALPQALRVKTLEQQRQVRFLFPIQDPTQSPTDNAVSYIASLIGDEGPGSLLAALKARGWANALSAGTVSSDGTNAFFSVRVALTAEGARHIAHIQASMFEVIQRIEHSGLDRWRLNEQRRLTDQQFTFESLPSPSALVGYLSSAAGTYTDKNLRRGPYITGEFNAPRLRAVLARLRPDRLLRIYSGPEVDGDCQSPWFDTRYQVVQPAHWQKADALSGLSLPMPNPYIATDLTQRTLETTPPTQLSTPEGMTAWYHGTTRFGTPKSSWHLSLQSPLTSQSARGQMATTLLSQWLIDSLGRTLYQASLAGQSIGAYAHARGLTIQVEGWRDRQDVILGTLIHQLKQGELTDTDIARLKQNLLDGFESQAQAPAYQQLQQRMAQTGLSPAFSTDEQKAALSALTAEDLRAFRIQFLERLHLDALAVGNLTRPQAEHTLGMIQQRLRPTLGSNAIPSLAAMRPTRAQPPWSVPVEDPNHAALTYLVWPDANDTSRAAAAVLGAWLESPFYSMLRTREQLGYLVSAGYQPLIDVPRLAFVVQSPKTSGIDLSHRIDRFINAQTPPATPAELAPFKQSVLHALKQPALTLSELANRHWQAQAFGQLGNDPRTRLIDAVSALTPATLQHEWRQVMREPAFKLIADPAGSNTKPQTPPPPAWAAIDVIPEAPSKTREITETAHEAALNITSP</sequence>
<evidence type="ECO:0000256" key="12">
    <source>
        <dbReference type="ARBA" id="ARBA00033450"/>
    </source>
</evidence>
<evidence type="ECO:0000256" key="11">
    <source>
        <dbReference type="ARBA" id="ARBA00031184"/>
    </source>
</evidence>
<dbReference type="Gene3D" id="3.30.830.10">
    <property type="entry name" value="Metalloenzyme, LuxS/M16 peptidase-like"/>
    <property type="match status" value="4"/>
</dbReference>
<dbReference type="PROSITE" id="PS51257">
    <property type="entry name" value="PROKAR_LIPOPROTEIN"/>
    <property type="match status" value="1"/>
</dbReference>
<evidence type="ECO:0000256" key="4">
    <source>
        <dbReference type="ARBA" id="ARBA00017565"/>
    </source>
</evidence>
<keyword evidence="19" id="KW-1185">Reference proteome</keyword>
<evidence type="ECO:0000256" key="8">
    <source>
        <dbReference type="ARBA" id="ARBA00022833"/>
    </source>
</evidence>
<keyword evidence="8" id="KW-0862">Zinc</keyword>
<evidence type="ECO:0000256" key="5">
    <source>
        <dbReference type="ARBA" id="ARBA00022670"/>
    </source>
</evidence>
<keyword evidence="5" id="KW-0645">Protease</keyword>
<evidence type="ECO:0000259" key="15">
    <source>
        <dbReference type="Pfam" id="PF05193"/>
    </source>
</evidence>
<keyword evidence="7" id="KW-0378">Hydrolase</keyword>
<proteinExistence type="inferred from homology"/>